<keyword evidence="7" id="KW-1185">Reference proteome</keyword>
<dbReference type="InterPro" id="IPR040442">
    <property type="entry name" value="Pyrv_kinase-like_dom_sf"/>
</dbReference>
<evidence type="ECO:0000313" key="7">
    <source>
        <dbReference type="Proteomes" id="UP000279259"/>
    </source>
</evidence>
<dbReference type="OrthoDB" id="4078635at2759"/>
<feature type="binding site" evidence="5">
    <location>
        <position position="156"/>
    </location>
    <ligand>
        <name>Mg(2+)</name>
        <dbReference type="ChEBI" id="CHEBI:18420"/>
    </ligand>
</feature>
<keyword evidence="5" id="KW-0479">Metal-binding</keyword>
<sequence length="489" mass="53036">MDPTSSPDWRSPEAIQKWWYTPSQRDIKRDYPPSTVIALRDGLFEAHNRPANKLRGIFARHQQCKSVHLVPSVIEPVSLQMISEVGFETAYVSGGMASMTDTATNDPTTDLSDYTYDTVPNKVASLYRSQLLHYRTAMARGDTDRAEASIVPLIADGDSGAGLHTTVMKLTKLFVQSGVAGFHLDDLLSGAKRFDGHDGVGYVVVPLSEHVRRLKAAKLQLDVMGAETVLIHRTDAMSATHITSTIDPRDTPFILGATVNMPTDLCEVESGPLRAQWKIDAKLATLEEAFASACPDLVATLKTRIAGLNVSRALRVAQELYPDFFWSAESPRTAQGWYAFKGGIDCAISRSLVCAPLVDMTWACVGSYDPKGAAQIAAAVQEAYPGKWMAYNITGGFPDDGSRDDEVKALPESLASLGYVWQFLPIAGLTAVAVGVRSVGLEIKKGGLLGYLQSASRPAGRTGHPSAEWWWKDMARLTDMAADAIGEGL</sequence>
<dbReference type="GO" id="GO:0019752">
    <property type="term" value="P:carboxylic acid metabolic process"/>
    <property type="evidence" value="ECO:0007669"/>
    <property type="project" value="InterPro"/>
</dbReference>
<comment type="catalytic activity">
    <reaction evidence="1">
        <text>(2S,3R)-3-hydroxybutane-1,2,3-tricarboxylate = pyruvate + succinate</text>
        <dbReference type="Rhea" id="RHEA:16809"/>
        <dbReference type="ChEBI" id="CHEBI:15361"/>
        <dbReference type="ChEBI" id="CHEBI:30031"/>
        <dbReference type="ChEBI" id="CHEBI:57429"/>
        <dbReference type="EC" id="4.1.3.30"/>
    </reaction>
</comment>
<protein>
    <recommendedName>
        <fullName evidence="3">methylisocitrate lyase</fullName>
        <ecNumber evidence="3">4.1.3.30</ecNumber>
    </recommendedName>
</protein>
<accession>A0A427YCB1</accession>
<dbReference type="GO" id="GO:0046421">
    <property type="term" value="F:methylisocitrate lyase activity"/>
    <property type="evidence" value="ECO:0007669"/>
    <property type="project" value="UniProtKB-EC"/>
</dbReference>
<comment type="cofactor">
    <cofactor evidence="5">
        <name>Mg(2+)</name>
        <dbReference type="ChEBI" id="CHEBI:18420"/>
    </cofactor>
    <text evidence="5">Can also use Mn(2+) ion.</text>
</comment>
<keyword evidence="4 6" id="KW-0456">Lyase</keyword>
<comment type="similarity">
    <text evidence="2">Belongs to the isocitrate lyase/PEP mutase superfamily. Isocitrate lyase family.</text>
</comment>
<dbReference type="InterPro" id="IPR006254">
    <property type="entry name" value="Isocitrate_lyase"/>
</dbReference>
<dbReference type="GO" id="GO:0004451">
    <property type="term" value="F:isocitrate lyase activity"/>
    <property type="evidence" value="ECO:0007669"/>
    <property type="project" value="InterPro"/>
</dbReference>
<reference evidence="6 7" key="1">
    <citation type="submission" date="2018-11" db="EMBL/GenBank/DDBJ databases">
        <title>Genome sequence of Saitozyma podzolica DSM 27192.</title>
        <authorList>
            <person name="Aliyu H."/>
            <person name="Gorte O."/>
            <person name="Ochsenreither K."/>
        </authorList>
    </citation>
    <scope>NUCLEOTIDE SEQUENCE [LARGE SCALE GENOMIC DNA]</scope>
    <source>
        <strain evidence="6 7">DSM 27192</strain>
    </source>
</reference>
<evidence type="ECO:0000256" key="2">
    <source>
        <dbReference type="ARBA" id="ARBA00005704"/>
    </source>
</evidence>
<dbReference type="STRING" id="1890683.A0A427YCB1"/>
<evidence type="ECO:0000256" key="1">
    <source>
        <dbReference type="ARBA" id="ARBA00001050"/>
    </source>
</evidence>
<dbReference type="EC" id="4.1.3.30" evidence="3"/>
<dbReference type="Gene3D" id="3.20.20.60">
    <property type="entry name" value="Phosphoenolpyruvate-binding domains"/>
    <property type="match status" value="1"/>
</dbReference>
<dbReference type="GO" id="GO:0046872">
    <property type="term" value="F:metal ion binding"/>
    <property type="evidence" value="ECO:0007669"/>
    <property type="project" value="UniProtKB-KW"/>
</dbReference>
<keyword evidence="5" id="KW-0460">Magnesium</keyword>
<dbReference type="PANTHER" id="PTHR21631">
    <property type="entry name" value="ISOCITRATE LYASE/MALATE SYNTHASE"/>
    <property type="match status" value="1"/>
</dbReference>
<dbReference type="InterPro" id="IPR015813">
    <property type="entry name" value="Pyrv/PenolPyrv_kinase-like_dom"/>
</dbReference>
<dbReference type="Gene3D" id="1.10.10.850">
    <property type="match status" value="1"/>
</dbReference>
<dbReference type="PIRSF" id="PIRSF001362">
    <property type="entry name" value="Isocit_lyase"/>
    <property type="match status" value="1"/>
</dbReference>
<evidence type="ECO:0000256" key="5">
    <source>
        <dbReference type="PIRSR" id="PIRSR001362-3"/>
    </source>
</evidence>
<evidence type="ECO:0000256" key="4">
    <source>
        <dbReference type="ARBA" id="ARBA00023239"/>
    </source>
</evidence>
<dbReference type="AlphaFoldDB" id="A0A427YCB1"/>
<dbReference type="Proteomes" id="UP000279259">
    <property type="component" value="Unassembled WGS sequence"/>
</dbReference>
<dbReference type="PANTHER" id="PTHR21631:SF3">
    <property type="entry name" value="BIFUNCTIONAL GLYOXYLATE CYCLE PROTEIN"/>
    <property type="match status" value="1"/>
</dbReference>
<name>A0A427YCB1_9TREE</name>
<proteinExistence type="inferred from homology"/>
<dbReference type="SUPFAM" id="SSF51621">
    <property type="entry name" value="Phosphoenolpyruvate/pyruvate domain"/>
    <property type="match status" value="1"/>
</dbReference>
<dbReference type="Pfam" id="PF00463">
    <property type="entry name" value="ICL"/>
    <property type="match status" value="1"/>
</dbReference>
<gene>
    <name evidence="6" type="primary">ICL1_2</name>
    <name evidence="6" type="ORF">EHS25_002824</name>
</gene>
<evidence type="ECO:0000313" key="6">
    <source>
        <dbReference type="EMBL" id="RSH88597.1"/>
    </source>
</evidence>
<dbReference type="EMBL" id="RSCD01000016">
    <property type="protein sequence ID" value="RSH88597.1"/>
    <property type="molecule type" value="Genomic_DNA"/>
</dbReference>
<organism evidence="6 7">
    <name type="scientific">Saitozyma podzolica</name>
    <dbReference type="NCBI Taxonomy" id="1890683"/>
    <lineage>
        <taxon>Eukaryota</taxon>
        <taxon>Fungi</taxon>
        <taxon>Dikarya</taxon>
        <taxon>Basidiomycota</taxon>
        <taxon>Agaricomycotina</taxon>
        <taxon>Tremellomycetes</taxon>
        <taxon>Tremellales</taxon>
        <taxon>Trimorphomycetaceae</taxon>
        <taxon>Saitozyma</taxon>
    </lineage>
</organism>
<evidence type="ECO:0000256" key="3">
    <source>
        <dbReference type="ARBA" id="ARBA00012260"/>
    </source>
</evidence>
<comment type="caution">
    <text evidence="6">The sequence shown here is derived from an EMBL/GenBank/DDBJ whole genome shotgun (WGS) entry which is preliminary data.</text>
</comment>